<protein>
    <submittedName>
        <fullName evidence="2">Uncharacterized protein</fullName>
    </submittedName>
</protein>
<feature type="compositionally biased region" description="Basic and acidic residues" evidence="1">
    <location>
        <begin position="10"/>
        <end position="40"/>
    </location>
</feature>
<evidence type="ECO:0000256" key="1">
    <source>
        <dbReference type="SAM" id="MobiDB-lite"/>
    </source>
</evidence>
<gene>
    <name evidence="2" type="ORF">CCMP2556_LOCUS25781</name>
</gene>
<keyword evidence="3" id="KW-1185">Reference proteome</keyword>
<evidence type="ECO:0000313" key="3">
    <source>
        <dbReference type="Proteomes" id="UP001642484"/>
    </source>
</evidence>
<accession>A0ABP0MHE7</accession>
<dbReference type="Proteomes" id="UP001642484">
    <property type="component" value="Unassembled WGS sequence"/>
</dbReference>
<feature type="region of interest" description="Disordered" evidence="1">
    <location>
        <begin position="1"/>
        <end position="50"/>
    </location>
</feature>
<name>A0ABP0MHE7_9DINO</name>
<comment type="caution">
    <text evidence="2">The sequence shown here is derived from an EMBL/GenBank/DDBJ whole genome shotgun (WGS) entry which is preliminary data.</text>
</comment>
<reference evidence="2 3" key="1">
    <citation type="submission" date="2024-02" db="EMBL/GenBank/DDBJ databases">
        <authorList>
            <person name="Chen Y."/>
            <person name="Shah S."/>
            <person name="Dougan E. K."/>
            <person name="Thang M."/>
            <person name="Chan C."/>
        </authorList>
    </citation>
    <scope>NUCLEOTIDE SEQUENCE [LARGE SCALE GENOMIC DNA]</scope>
</reference>
<feature type="compositionally biased region" description="Polar residues" evidence="1">
    <location>
        <begin position="103"/>
        <end position="112"/>
    </location>
</feature>
<sequence>MASTSSHSQEAQKEVKKQAKGADTKTAEGETTKKPGHVEQDPDGEDPEVLAIAKEDAERAAAMADAVDKVEKFQLDEDFDYDNCPLSPPEWPYDQRPRPSAVPTKSQEDSPSQPGPDILFNLLKDMSRSFVLVC</sequence>
<feature type="region of interest" description="Disordered" evidence="1">
    <location>
        <begin position="78"/>
        <end position="119"/>
    </location>
</feature>
<evidence type="ECO:0000313" key="2">
    <source>
        <dbReference type="EMBL" id="CAK9050586.1"/>
    </source>
</evidence>
<dbReference type="EMBL" id="CAXAMN010017469">
    <property type="protein sequence ID" value="CAK9050586.1"/>
    <property type="molecule type" value="Genomic_DNA"/>
</dbReference>
<organism evidence="2 3">
    <name type="scientific">Durusdinium trenchii</name>
    <dbReference type="NCBI Taxonomy" id="1381693"/>
    <lineage>
        <taxon>Eukaryota</taxon>
        <taxon>Sar</taxon>
        <taxon>Alveolata</taxon>
        <taxon>Dinophyceae</taxon>
        <taxon>Suessiales</taxon>
        <taxon>Symbiodiniaceae</taxon>
        <taxon>Durusdinium</taxon>
    </lineage>
</organism>
<proteinExistence type="predicted"/>